<feature type="compositionally biased region" description="Low complexity" evidence="1">
    <location>
        <begin position="283"/>
        <end position="298"/>
    </location>
</feature>
<feature type="compositionally biased region" description="Basic and acidic residues" evidence="1">
    <location>
        <begin position="54"/>
        <end position="65"/>
    </location>
</feature>
<feature type="region of interest" description="Disordered" evidence="1">
    <location>
        <begin position="266"/>
        <end position="298"/>
    </location>
</feature>
<dbReference type="EMBL" id="HBEL01000477">
    <property type="protein sequence ID" value="CAD8404103.1"/>
    <property type="molecule type" value="Transcribed_RNA"/>
</dbReference>
<reference evidence="3" key="1">
    <citation type="submission" date="2021-01" db="EMBL/GenBank/DDBJ databases">
        <authorList>
            <person name="Corre E."/>
            <person name="Pelletier E."/>
            <person name="Niang G."/>
            <person name="Scheremetjew M."/>
            <person name="Finn R."/>
            <person name="Kale V."/>
            <person name="Holt S."/>
            <person name="Cochrane G."/>
            <person name="Meng A."/>
            <person name="Brown T."/>
            <person name="Cohen L."/>
        </authorList>
    </citation>
    <scope>NUCLEOTIDE SEQUENCE</scope>
    <source>
        <strain evidence="3">CCAP1064/1</strain>
    </source>
</reference>
<evidence type="ECO:0000259" key="2">
    <source>
        <dbReference type="Pfam" id="PF08547"/>
    </source>
</evidence>
<feature type="compositionally biased region" description="Polar residues" evidence="1">
    <location>
        <begin position="67"/>
        <end position="76"/>
    </location>
</feature>
<gene>
    <name evidence="3" type="ORF">PINE0816_LOCUS203</name>
</gene>
<organism evidence="3">
    <name type="scientific">Proboscia inermis</name>
    <dbReference type="NCBI Taxonomy" id="420281"/>
    <lineage>
        <taxon>Eukaryota</taxon>
        <taxon>Sar</taxon>
        <taxon>Stramenopiles</taxon>
        <taxon>Ochrophyta</taxon>
        <taxon>Bacillariophyta</taxon>
        <taxon>Coscinodiscophyceae</taxon>
        <taxon>Rhizosoleniophycidae</taxon>
        <taxon>Rhizosoleniales</taxon>
        <taxon>Rhizosoleniaceae</taxon>
        <taxon>Proboscia</taxon>
    </lineage>
</organism>
<proteinExistence type="predicted"/>
<dbReference type="SUPFAM" id="SSF49785">
    <property type="entry name" value="Galactose-binding domain-like"/>
    <property type="match status" value="1"/>
</dbReference>
<protein>
    <recommendedName>
        <fullName evidence="2">NADH:ubiquinone oxidoreductase intermediate-associated protein 30 domain-containing protein</fullName>
    </recommendedName>
</protein>
<dbReference type="AlphaFoldDB" id="A0A7S0BUP4"/>
<accession>A0A7S0BUP4</accession>
<feature type="domain" description="NADH:ubiquinone oxidoreductase intermediate-associated protein 30" evidence="2">
    <location>
        <begin position="90"/>
        <end position="211"/>
    </location>
</feature>
<evidence type="ECO:0000313" key="3">
    <source>
        <dbReference type="EMBL" id="CAD8404103.1"/>
    </source>
</evidence>
<name>A0A7S0BUP4_9STRA</name>
<feature type="region of interest" description="Disordered" evidence="1">
    <location>
        <begin position="46"/>
        <end position="76"/>
    </location>
</feature>
<evidence type="ECO:0000256" key="1">
    <source>
        <dbReference type="SAM" id="MobiDB-lite"/>
    </source>
</evidence>
<dbReference type="InterPro" id="IPR013857">
    <property type="entry name" value="NADH-UbQ_OxRdtase-assoc_prot30"/>
</dbReference>
<sequence length="323" mass="34508">MEDATLCPDEITLRNLETMTITAIGKTNGVVQLHIKSIHATGCDAVDTNNMDDSQEKNNNEHRVEQLTCSSSSDSATPDEIILESFSNPSYDWGTQNDPVMGGESYSSMEMTESDGTAYFTGEVKNVPFLGVPGYIKTQSAGMAPYPDVSCCDSLKLTVMGMEEYGGYRVSFGTKRAKTGFFATGFKGNFDAPIGEYGDVVIPFNMFSVEWDEATGDQKITCAKDPDVCPDMETLQDMELIAIWGEGAGGKVNLYIKSISAVGCSSSSSTDPLPSIGGDAENSSPSIPSSPPSFSSNASKTSPVATIMMARLVVLTGISFMLF</sequence>
<dbReference type="InterPro" id="IPR008979">
    <property type="entry name" value="Galactose-bd-like_sf"/>
</dbReference>
<dbReference type="Pfam" id="PF08547">
    <property type="entry name" value="CIA30"/>
    <property type="match status" value="1"/>
</dbReference>